<name>A0ACD5EGK8_9HYPH</name>
<dbReference type="Proteomes" id="UP000078465">
    <property type="component" value="Plasmid unnamed5"/>
</dbReference>
<gene>
    <name evidence="1" type="ORF">A4U53_004150</name>
</gene>
<sequence length="188" mass="21230">MRNKLTELLTSDTLLLGIYWIFWIALFALAAGQLLYFAGYGDFATALSLALPAAAFKYFVGTLSSGKTVEDDRQLQFYRSFIKNALAWSGPTVFQVNDTRQLDDGLAFGTVIDSTVGFEVYNSDVTSGYSGNVVREVLPSEVYEYLRAREGTREDRPLPQVRRQTNGTGRQRQPPVARFQDRHPPRRF</sequence>
<organism evidence="1 2">
    <name type="scientific">Rhizobium ruizarguesonis</name>
    <dbReference type="NCBI Taxonomy" id="2081791"/>
    <lineage>
        <taxon>Bacteria</taxon>
        <taxon>Pseudomonadati</taxon>
        <taxon>Pseudomonadota</taxon>
        <taxon>Alphaproteobacteria</taxon>
        <taxon>Hyphomicrobiales</taxon>
        <taxon>Rhizobiaceae</taxon>
        <taxon>Rhizobium/Agrobacterium group</taxon>
        <taxon>Rhizobium</taxon>
    </lineage>
</organism>
<geneLocation type="plasmid" evidence="1 2">
    <name>unnamed5</name>
</geneLocation>
<keyword evidence="1" id="KW-0614">Plasmid</keyword>
<reference evidence="1" key="1">
    <citation type="submission" date="2024-10" db="EMBL/GenBank/DDBJ databases">
        <title>Strain of Rhizobium-related bacteria isolated fromm roots of Vavilovia formosa.</title>
        <authorList>
            <person name="Kimeklis A."/>
            <person name="Afonin A."/>
        </authorList>
    </citation>
    <scope>NUCLEOTIDE SEQUENCE</scope>
    <source>
        <strain evidence="1">Vaf-46</strain>
    </source>
</reference>
<proteinExistence type="predicted"/>
<protein>
    <submittedName>
        <fullName evidence="1">Uncharacterized protein</fullName>
    </submittedName>
</protein>
<dbReference type="EMBL" id="CP171851">
    <property type="protein sequence ID" value="XKM38248.1"/>
    <property type="molecule type" value="Genomic_DNA"/>
</dbReference>
<accession>A0ACD5EGK8</accession>
<evidence type="ECO:0000313" key="2">
    <source>
        <dbReference type="Proteomes" id="UP000078465"/>
    </source>
</evidence>
<evidence type="ECO:0000313" key="1">
    <source>
        <dbReference type="EMBL" id="XKM38248.1"/>
    </source>
</evidence>